<dbReference type="Pfam" id="PF00905">
    <property type="entry name" value="Transpeptidase"/>
    <property type="match status" value="1"/>
</dbReference>
<evidence type="ECO:0000256" key="4">
    <source>
        <dbReference type="SAM" id="Phobius"/>
    </source>
</evidence>
<feature type="domain" description="PASTA" evidence="5">
    <location>
        <begin position="677"/>
        <end position="737"/>
    </location>
</feature>
<evidence type="ECO:0000256" key="3">
    <source>
        <dbReference type="ARBA" id="ARBA00023136"/>
    </source>
</evidence>
<keyword evidence="4" id="KW-1133">Transmembrane helix</keyword>
<dbReference type="SMART" id="SM00740">
    <property type="entry name" value="PASTA"/>
    <property type="match status" value="2"/>
</dbReference>
<dbReference type="SUPFAM" id="SSF56601">
    <property type="entry name" value="beta-lactamase/transpeptidase-like"/>
    <property type="match status" value="1"/>
</dbReference>
<dbReference type="InterPro" id="IPR050515">
    <property type="entry name" value="Beta-lactam/transpept"/>
</dbReference>
<protein>
    <submittedName>
        <fullName evidence="6">Penicillin-binding transpeptidase domain-containing protein</fullName>
    </submittedName>
</protein>
<dbReference type="PANTHER" id="PTHR30627:SF1">
    <property type="entry name" value="PEPTIDOGLYCAN D,D-TRANSPEPTIDASE FTSI"/>
    <property type="match status" value="1"/>
</dbReference>
<dbReference type="PANTHER" id="PTHR30627">
    <property type="entry name" value="PEPTIDOGLYCAN D,D-TRANSPEPTIDASE"/>
    <property type="match status" value="1"/>
</dbReference>
<dbReference type="Proteomes" id="UP001204562">
    <property type="component" value="Unassembled WGS sequence"/>
</dbReference>
<evidence type="ECO:0000259" key="5">
    <source>
        <dbReference type="PROSITE" id="PS51178"/>
    </source>
</evidence>
<feature type="transmembrane region" description="Helical" evidence="4">
    <location>
        <begin position="21"/>
        <end position="42"/>
    </location>
</feature>
<dbReference type="SUPFAM" id="SSF54184">
    <property type="entry name" value="Penicillin-binding protein 2x (pbp-2x), c-terminal domain"/>
    <property type="match status" value="1"/>
</dbReference>
<dbReference type="RefSeq" id="WP_256303991.1">
    <property type="nucleotide sequence ID" value="NZ_JANFYS010000016.1"/>
</dbReference>
<dbReference type="CDD" id="cd06577">
    <property type="entry name" value="PASTA_pknB"/>
    <property type="match status" value="1"/>
</dbReference>
<keyword evidence="4" id="KW-0812">Transmembrane</keyword>
<dbReference type="GO" id="GO:0071555">
    <property type="term" value="P:cell wall organization"/>
    <property type="evidence" value="ECO:0007669"/>
    <property type="project" value="TreeGrafter"/>
</dbReference>
<evidence type="ECO:0000256" key="1">
    <source>
        <dbReference type="ARBA" id="ARBA00004370"/>
    </source>
</evidence>
<dbReference type="PROSITE" id="PS51178">
    <property type="entry name" value="PASTA"/>
    <property type="match status" value="2"/>
</dbReference>
<comment type="subcellular location">
    <subcellularLocation>
        <location evidence="1">Membrane</location>
    </subcellularLocation>
</comment>
<dbReference type="AlphaFoldDB" id="A0AAW5JN15"/>
<evidence type="ECO:0000313" key="7">
    <source>
        <dbReference type="Proteomes" id="UP001204562"/>
    </source>
</evidence>
<accession>A0AAW5JN15</accession>
<sequence>MAERTRKTESRSGDRRANRTILGRTIFLMVIFGVVVFIPLFWKLWDVQISQHDKLEEQAIDQQTRDLLVTAPRGTIYDAKGNRLAVSADVHNIVISPKDIVEGEKAAAERAVAKLEKGAGLTQEEKEKKGCVPTDAEIAAQSGNYAKFIAQGLSQILGVEEEKILKRMENTAVQYEVVKWRVEDDITTQVRQFISDYQLYPGVYVEPDTKRYYPSSDLAAHVVGWVNVNDNNKGAYGVEAQYESYLAGKAGRVVTAKNAAGTEMLSSYENYIDAIAGGDLHLTIDNTIQSYAQRVMDEGIAKYDVQEGAFCIVMDPNTGAVLAMASSPDYDLNSPREITDSVLSSYVESVRNDPSSNDEAYAKALQDAQYSQWRNKALNDTYEPGSTFKTLVLSAALEEGVVSESDHFYCSGVKQVANWPIRCSKREGHGDQTLRQAVMNSCNPAFIEIGQRLGAEKFWEYLENYGLMERTGIDLQGEGQSQFWDEEEFVSELGIASLATASFGQRFQITPIQMITAACAAVNGGRLMQPYVVQSITDSDGNVIQSTQPTQVRQVISEATSAQVRSILGSVVMDGGTGKNAYQAGYSIGGKTGTSETNQSKTTGRLIVSFLGVAPAENPQIVVLLGYDHPKPAVPGSNLTAGGYYISGGNMAAPMAGELIADILDYLGVEKQYKADELADVVVPKVTELSLNDAQDLLKQKGLQWRTVGEGGVVTDQIPAQGASIPGSSQVVLYLGAEKPTDQVPVPDVSGKTLESAQTAFAKVGLYLRPSGSGGSYSSSSTVAVGQSITAGAMVDPGTVVDVQFIDTDIQDYANNTGIR</sequence>
<dbReference type="Pfam" id="PF03793">
    <property type="entry name" value="PASTA"/>
    <property type="match status" value="2"/>
</dbReference>
<keyword evidence="3 4" id="KW-0472">Membrane</keyword>
<dbReference type="InterPro" id="IPR012338">
    <property type="entry name" value="Beta-lactam/transpept-like"/>
</dbReference>
<name>A0AAW5JN15_9FIRM</name>
<dbReference type="InterPro" id="IPR005543">
    <property type="entry name" value="PASTA_dom"/>
</dbReference>
<dbReference type="SUPFAM" id="SSF56519">
    <property type="entry name" value="Penicillin binding protein dimerisation domain"/>
    <property type="match status" value="1"/>
</dbReference>
<dbReference type="GO" id="GO:0008658">
    <property type="term" value="F:penicillin binding"/>
    <property type="evidence" value="ECO:0007669"/>
    <property type="project" value="InterPro"/>
</dbReference>
<proteinExistence type="inferred from homology"/>
<evidence type="ECO:0000256" key="2">
    <source>
        <dbReference type="ARBA" id="ARBA00007171"/>
    </source>
</evidence>
<dbReference type="GO" id="GO:0005886">
    <property type="term" value="C:plasma membrane"/>
    <property type="evidence" value="ECO:0007669"/>
    <property type="project" value="TreeGrafter"/>
</dbReference>
<organism evidence="6 7">
    <name type="scientific">Intestinimonas massiliensis</name>
    <name type="common">ex Afouda et al. 2020</name>
    <dbReference type="NCBI Taxonomy" id="1673721"/>
    <lineage>
        <taxon>Bacteria</taxon>
        <taxon>Bacillati</taxon>
        <taxon>Bacillota</taxon>
        <taxon>Clostridia</taxon>
        <taxon>Eubacteriales</taxon>
        <taxon>Intestinimonas</taxon>
    </lineage>
</organism>
<dbReference type="InterPro" id="IPR036138">
    <property type="entry name" value="PBP_dimer_sf"/>
</dbReference>
<dbReference type="Gene3D" id="3.40.710.10">
    <property type="entry name" value="DD-peptidase/beta-lactamase superfamily"/>
    <property type="match status" value="1"/>
</dbReference>
<dbReference type="Gene3D" id="3.30.10.20">
    <property type="match status" value="2"/>
</dbReference>
<reference evidence="6" key="1">
    <citation type="submission" date="2022-06" db="EMBL/GenBank/DDBJ databases">
        <title>Isolation of gut microbiota from human fecal samples.</title>
        <authorList>
            <person name="Pamer E.G."/>
            <person name="Barat B."/>
            <person name="Waligurski E."/>
            <person name="Medina S."/>
            <person name="Paddock L."/>
            <person name="Mostad J."/>
        </authorList>
    </citation>
    <scope>NUCLEOTIDE SEQUENCE</scope>
    <source>
        <strain evidence="6">DFI.9.91</strain>
    </source>
</reference>
<dbReference type="InterPro" id="IPR001460">
    <property type="entry name" value="PCN-bd_Tpept"/>
</dbReference>
<dbReference type="EMBL" id="JANFYS010000016">
    <property type="protein sequence ID" value="MCQ4770577.1"/>
    <property type="molecule type" value="Genomic_DNA"/>
</dbReference>
<dbReference type="Pfam" id="PF03717">
    <property type="entry name" value="PBP_dimer"/>
    <property type="match status" value="1"/>
</dbReference>
<comment type="caution">
    <text evidence="6">The sequence shown here is derived from an EMBL/GenBank/DDBJ whole genome shotgun (WGS) entry which is preliminary data.</text>
</comment>
<evidence type="ECO:0000313" key="6">
    <source>
        <dbReference type="EMBL" id="MCQ4770577.1"/>
    </source>
</evidence>
<dbReference type="CDD" id="cd06576">
    <property type="entry name" value="PASTA_Pbp2x-like_1"/>
    <property type="match status" value="1"/>
</dbReference>
<gene>
    <name evidence="6" type="ORF">NE579_08885</name>
</gene>
<dbReference type="InterPro" id="IPR005311">
    <property type="entry name" value="PBP_dimer"/>
</dbReference>
<dbReference type="Gene3D" id="3.90.1310.10">
    <property type="entry name" value="Penicillin-binding protein 2a (Domain 2)"/>
    <property type="match status" value="1"/>
</dbReference>
<feature type="domain" description="PASTA" evidence="5">
    <location>
        <begin position="740"/>
        <end position="807"/>
    </location>
</feature>
<comment type="similarity">
    <text evidence="2">Belongs to the transpeptidase family.</text>
</comment>